<evidence type="ECO:0000259" key="6">
    <source>
        <dbReference type="Pfam" id="PF23559"/>
    </source>
</evidence>
<dbReference type="PRINTS" id="PR00364">
    <property type="entry name" value="DISEASERSIST"/>
</dbReference>
<evidence type="ECO:0000256" key="1">
    <source>
        <dbReference type="ARBA" id="ARBA00022614"/>
    </source>
</evidence>
<dbReference type="InterPro" id="IPR002182">
    <property type="entry name" value="NB-ARC"/>
</dbReference>
<evidence type="ECO:0000259" key="5">
    <source>
        <dbReference type="Pfam" id="PF16835"/>
    </source>
</evidence>
<evidence type="ECO:0008006" key="10">
    <source>
        <dbReference type="Google" id="ProtNLM"/>
    </source>
</evidence>
<dbReference type="InterPro" id="IPR058922">
    <property type="entry name" value="WHD_DRP"/>
</dbReference>
<dbReference type="InterPro" id="IPR027417">
    <property type="entry name" value="P-loop_NTPase"/>
</dbReference>
<sequence>MEDVLDGFRADVQRSTVMAKPHQGCTSEFTLKCFPCFKPNDFVFDSDTISKVKLIAERLQKMIKRSQTLSLVSSTMQAGEKLDRAATRPVTTTPQPESQVYGRKDDKEAILQKLLNGEGGSEAYCVLPIVGMGGIGKTTLARQVYGAAEQKNFQRKAWVCVSDQFEVKSITKNILIELTKGGCDLQNLTLNLLQEKLKEQLSNKKFLLVLDDVWNEDCNRWDNLKVPFKSGAPGSTIIVTTRNEHVAEIMGGKDSIYQLKVLEDDKCLSILAQEALGVENFDAHPGLKDVGQEMVKMCKGLPLAAKMLGGLLRALMLSYHHLPSHLKQCFSYCAIFPKDHQFNKEELIFLWMAEGLLQKHPGEENQTEDIGHQYFSELLSRSFFQHSSNDESRYVMHDLIHDLAQYIAGETCCNLENILEAKKEGLRAFVPINSSPFTNNLSITVMHDWLVKLTCLRALSLRSYNIRKLPDSIGDLKCLRYLNLSKTAIETLPESIGFLLSLQTLLLQNCAKFSKFPATIGNLNDLRYLDITNTPSLIDMPHEIANLKNLLILPKFIVRKTNGLRLSDVKNLLHLRGYLSFLDLQNVSDNLDAMQSNIHMIEALDELKLNWTADFDDSRKGSDIEAEVLSSLRPHPNLKKLTISCYGGKRFPSWIGDQFFCHLFYLRLSGCRNSTLLPSVGQLPALRELIIKGMDAIETVDSEFYGHGAFTSLQILKFHSMLNWEKWAFLTSTGVEFSCLKDLEIANCPKLMGNLPSNLSSLTNLVIRGCPELTCSSLSLPCLEKLCIAGCKQVLLESMVNLTSLTMLKISDILGLGCLPKSFTDSLTALENIEIERCQELTYLWEEGADTSNLAHLERMEIEECPLLVSISWGEQGLMPPNVKYLSLYNCGALKCLPDVMMMRADGSNNMVRLEELRIEDCPCLERFPRGKLPATCQLLKIGGCAKVESLPKGILVQEDDGDDSNNIENLKVIRLSSLNFIPSDDRLPAALKKFKIENCLRLESISERMLQHCTRLETMDICNCVNLKSLSFDGLSNLTFLSIAGCDALESFQEMPKLSLSIPNIKFFNICDCQNLKSLPNKMDNLTSLQGLIINGCPGIKSIPEGGLPPSLTHLSISCENLKQPMREWGLHTLTSLGHFSIGHLCPPKNVLPSSLTILRIYAVQNLKSIPRGLLQNLNSLTLLGIWRCPKLQSLPREGLPPLLGELDIHDCPLLKRKRFQEKGKYWPLIAHIPRVVITYRECSSLIGHPNIFYLQQLRVDLIAFKRVQHFDNAYQYPLFVAAPYEIITFEISSTEIDKSTPKFFSDWDPDFKMFMLAPTGLFQKSKPPRANKHLPVPAATGKAVSAAPLRSLLPPSSTTSTFMTTIAKSSLSHTTSSF</sequence>
<organism evidence="8 9">
    <name type="scientific">Rubroshorea leprosula</name>
    <dbReference type="NCBI Taxonomy" id="152421"/>
    <lineage>
        <taxon>Eukaryota</taxon>
        <taxon>Viridiplantae</taxon>
        <taxon>Streptophyta</taxon>
        <taxon>Embryophyta</taxon>
        <taxon>Tracheophyta</taxon>
        <taxon>Spermatophyta</taxon>
        <taxon>Magnoliopsida</taxon>
        <taxon>eudicotyledons</taxon>
        <taxon>Gunneridae</taxon>
        <taxon>Pentapetalae</taxon>
        <taxon>rosids</taxon>
        <taxon>malvids</taxon>
        <taxon>Malvales</taxon>
        <taxon>Dipterocarpaceae</taxon>
        <taxon>Rubroshorea</taxon>
    </lineage>
</organism>
<gene>
    <name evidence="8" type="ORF">SLEP1_g53316</name>
</gene>
<keyword evidence="9" id="KW-1185">Reference proteome</keyword>
<dbReference type="SUPFAM" id="SSF52540">
    <property type="entry name" value="P-loop containing nucleoside triphosphate hydrolases"/>
    <property type="match status" value="1"/>
</dbReference>
<dbReference type="FunFam" id="1.10.10.10:FF:000322">
    <property type="entry name" value="Probable disease resistance protein At1g63360"/>
    <property type="match status" value="1"/>
</dbReference>
<dbReference type="FunFam" id="3.40.50.300:FF:001091">
    <property type="entry name" value="Probable disease resistance protein At1g61300"/>
    <property type="match status" value="1"/>
</dbReference>
<dbReference type="SUPFAM" id="SSF52058">
    <property type="entry name" value="L domain-like"/>
    <property type="match status" value="2"/>
</dbReference>
<dbReference type="Pfam" id="PF25019">
    <property type="entry name" value="LRR_R13L1-DRL21"/>
    <property type="match status" value="1"/>
</dbReference>
<feature type="domain" description="NB-ARC" evidence="4">
    <location>
        <begin position="104"/>
        <end position="275"/>
    </location>
</feature>
<dbReference type="InterPro" id="IPR056789">
    <property type="entry name" value="LRR_R13L1-DRL21"/>
</dbReference>
<evidence type="ECO:0000256" key="3">
    <source>
        <dbReference type="ARBA" id="ARBA00022821"/>
    </source>
</evidence>
<dbReference type="PANTHER" id="PTHR36766:SF51">
    <property type="entry name" value="DISEASE RESISTANCE RPP13-LIKE PROTEIN 1"/>
    <property type="match status" value="1"/>
</dbReference>
<dbReference type="Gene3D" id="3.80.10.10">
    <property type="entry name" value="Ribonuclease Inhibitor"/>
    <property type="match status" value="4"/>
</dbReference>
<comment type="caution">
    <text evidence="8">The sequence shown here is derived from an EMBL/GenBank/DDBJ whole genome shotgun (WGS) entry which is preliminary data.</text>
</comment>
<feature type="domain" description="R13L1/DRL21-like LRR repeat region" evidence="7">
    <location>
        <begin position="566"/>
        <end position="694"/>
    </location>
</feature>
<dbReference type="InterPro" id="IPR036388">
    <property type="entry name" value="WH-like_DNA-bd_sf"/>
</dbReference>
<keyword evidence="1" id="KW-0433">Leucine-rich repeat</keyword>
<keyword evidence="2" id="KW-0677">Repeat</keyword>
<feature type="domain" description="Disease resistance protein winged helix" evidence="6">
    <location>
        <begin position="335"/>
        <end position="404"/>
    </location>
</feature>
<dbReference type="Gene3D" id="1.10.10.10">
    <property type="entry name" value="Winged helix-like DNA-binding domain superfamily/Winged helix DNA-binding domain"/>
    <property type="match status" value="1"/>
</dbReference>
<evidence type="ECO:0000313" key="9">
    <source>
        <dbReference type="Proteomes" id="UP001054252"/>
    </source>
</evidence>
<evidence type="ECO:0000259" key="7">
    <source>
        <dbReference type="Pfam" id="PF25019"/>
    </source>
</evidence>
<dbReference type="Gene3D" id="3.40.50.300">
    <property type="entry name" value="P-loop containing nucleotide triphosphate hydrolases"/>
    <property type="match status" value="1"/>
</dbReference>
<evidence type="ECO:0000313" key="8">
    <source>
        <dbReference type="EMBL" id="GKV46331.1"/>
    </source>
</evidence>
<dbReference type="GO" id="GO:0006952">
    <property type="term" value="P:defense response"/>
    <property type="evidence" value="ECO:0007669"/>
    <property type="project" value="UniProtKB-KW"/>
</dbReference>
<protein>
    <recommendedName>
        <fullName evidence="10">NB-ARC domain-containing protein</fullName>
    </recommendedName>
</protein>
<dbReference type="InterPro" id="IPR032675">
    <property type="entry name" value="LRR_dom_sf"/>
</dbReference>
<dbReference type="EMBL" id="BPVZ01000206">
    <property type="protein sequence ID" value="GKV46331.1"/>
    <property type="molecule type" value="Genomic_DNA"/>
</dbReference>
<dbReference type="PANTHER" id="PTHR36766">
    <property type="entry name" value="PLANT BROAD-SPECTRUM MILDEW RESISTANCE PROTEIN RPW8"/>
    <property type="match status" value="1"/>
</dbReference>
<dbReference type="Pfam" id="PF16835">
    <property type="entry name" value="SF3A2"/>
    <property type="match status" value="1"/>
</dbReference>
<keyword evidence="3" id="KW-0611">Plant defense</keyword>
<evidence type="ECO:0000256" key="2">
    <source>
        <dbReference type="ARBA" id="ARBA00022737"/>
    </source>
</evidence>
<feature type="domain" description="SF3A2" evidence="5">
    <location>
        <begin position="1268"/>
        <end position="1316"/>
    </location>
</feature>
<dbReference type="Pfam" id="PF00931">
    <property type="entry name" value="NB-ARC"/>
    <property type="match status" value="1"/>
</dbReference>
<dbReference type="Proteomes" id="UP001054252">
    <property type="component" value="Unassembled WGS sequence"/>
</dbReference>
<proteinExistence type="predicted"/>
<dbReference type="Pfam" id="PF23559">
    <property type="entry name" value="WHD_DRP"/>
    <property type="match status" value="1"/>
</dbReference>
<accession>A0AAV5MBW2</accession>
<evidence type="ECO:0000259" key="4">
    <source>
        <dbReference type="Pfam" id="PF00931"/>
    </source>
</evidence>
<name>A0AAV5MBW2_9ROSI</name>
<reference evidence="8 9" key="1">
    <citation type="journal article" date="2021" name="Commun. Biol.">
        <title>The genome of Shorea leprosula (Dipterocarpaceae) highlights the ecological relevance of drought in aseasonal tropical rainforests.</title>
        <authorList>
            <person name="Ng K.K.S."/>
            <person name="Kobayashi M.J."/>
            <person name="Fawcett J.A."/>
            <person name="Hatakeyama M."/>
            <person name="Paape T."/>
            <person name="Ng C.H."/>
            <person name="Ang C.C."/>
            <person name="Tnah L.H."/>
            <person name="Lee C.T."/>
            <person name="Nishiyama T."/>
            <person name="Sese J."/>
            <person name="O'Brien M.J."/>
            <person name="Copetti D."/>
            <person name="Mohd Noor M.I."/>
            <person name="Ong R.C."/>
            <person name="Putra M."/>
            <person name="Sireger I.Z."/>
            <person name="Indrioko S."/>
            <person name="Kosugi Y."/>
            <person name="Izuno A."/>
            <person name="Isagi Y."/>
            <person name="Lee S.L."/>
            <person name="Shimizu K.K."/>
        </authorList>
    </citation>
    <scope>NUCLEOTIDE SEQUENCE [LARGE SCALE GENOMIC DNA]</scope>
    <source>
        <strain evidence="8">214</strain>
    </source>
</reference>
<dbReference type="InterPro" id="IPR031781">
    <property type="entry name" value="SF3A2_dom"/>
</dbReference>
<dbReference type="GO" id="GO:0043531">
    <property type="term" value="F:ADP binding"/>
    <property type="evidence" value="ECO:0007669"/>
    <property type="project" value="InterPro"/>
</dbReference>